<organism evidence="1 2">
    <name type="scientific">Riccia sorocarpa</name>
    <dbReference type="NCBI Taxonomy" id="122646"/>
    <lineage>
        <taxon>Eukaryota</taxon>
        <taxon>Viridiplantae</taxon>
        <taxon>Streptophyta</taxon>
        <taxon>Embryophyta</taxon>
        <taxon>Marchantiophyta</taxon>
        <taxon>Marchantiopsida</taxon>
        <taxon>Marchantiidae</taxon>
        <taxon>Marchantiales</taxon>
        <taxon>Ricciaceae</taxon>
        <taxon>Riccia</taxon>
    </lineage>
</organism>
<proteinExistence type="predicted"/>
<dbReference type="AlphaFoldDB" id="A0ABD3H541"/>
<evidence type="ECO:0000313" key="1">
    <source>
        <dbReference type="EMBL" id="KAL3685627.1"/>
    </source>
</evidence>
<dbReference type="Proteomes" id="UP001633002">
    <property type="component" value="Unassembled WGS sequence"/>
</dbReference>
<evidence type="ECO:0000313" key="2">
    <source>
        <dbReference type="Proteomes" id="UP001633002"/>
    </source>
</evidence>
<accession>A0ABD3H541</accession>
<dbReference type="EMBL" id="JBJQOH010000006">
    <property type="protein sequence ID" value="KAL3685627.1"/>
    <property type="molecule type" value="Genomic_DNA"/>
</dbReference>
<comment type="caution">
    <text evidence="1">The sequence shown here is derived from an EMBL/GenBank/DDBJ whole genome shotgun (WGS) entry which is preliminary data.</text>
</comment>
<name>A0ABD3H541_9MARC</name>
<protein>
    <submittedName>
        <fullName evidence="1">Uncharacterized protein</fullName>
    </submittedName>
</protein>
<gene>
    <name evidence="1" type="ORF">R1sor_003649</name>
</gene>
<sequence>MEEASASAEEDFNHLPTSTYCRSLLQSTVSKCAGKEVWPSYVKSQFSKDSKIIVACIAGGTLKPSPNLAEGSQSRLAFLSKLPDLHLVNALPADEYTLTVSFSRAVVCFASGSSSA</sequence>
<reference evidence="1 2" key="1">
    <citation type="submission" date="2024-09" db="EMBL/GenBank/DDBJ databases">
        <title>Chromosome-scale assembly of Riccia sorocarpa.</title>
        <authorList>
            <person name="Paukszto L."/>
        </authorList>
    </citation>
    <scope>NUCLEOTIDE SEQUENCE [LARGE SCALE GENOMIC DNA]</scope>
    <source>
        <strain evidence="1">LP-2024</strain>
        <tissue evidence="1">Aerial parts of the thallus</tissue>
    </source>
</reference>
<keyword evidence="2" id="KW-1185">Reference proteome</keyword>